<dbReference type="Gene3D" id="1.10.10.10">
    <property type="entry name" value="Winged helix-like DNA-binding domain superfamily/Winged helix DNA-binding domain"/>
    <property type="match status" value="1"/>
</dbReference>
<dbReference type="PANTHER" id="PTHR33204:SF18">
    <property type="entry name" value="TRANSCRIPTIONAL REGULATORY PROTEIN"/>
    <property type="match status" value="1"/>
</dbReference>
<keyword evidence="6" id="KW-1185">Reference proteome</keyword>
<dbReference type="InterPro" id="IPR036390">
    <property type="entry name" value="WH_DNA-bd_sf"/>
</dbReference>
<organism evidence="5 6">
    <name type="scientific">Candidatus Nitrosotenuis cloacae</name>
    <dbReference type="NCBI Taxonomy" id="1603555"/>
    <lineage>
        <taxon>Archaea</taxon>
        <taxon>Nitrososphaerota</taxon>
        <taxon>Candidatus Nitrosotenuis</taxon>
    </lineage>
</organism>
<feature type="domain" description="HTH hxlR-type" evidence="4">
    <location>
        <begin position="4"/>
        <end position="103"/>
    </location>
</feature>
<proteinExistence type="predicted"/>
<dbReference type="Proteomes" id="UP000266745">
    <property type="component" value="Chromosome"/>
</dbReference>
<dbReference type="PANTHER" id="PTHR33204">
    <property type="entry name" value="TRANSCRIPTIONAL REGULATOR, MARR FAMILY"/>
    <property type="match status" value="1"/>
</dbReference>
<evidence type="ECO:0000256" key="2">
    <source>
        <dbReference type="ARBA" id="ARBA00023125"/>
    </source>
</evidence>
<evidence type="ECO:0000256" key="3">
    <source>
        <dbReference type="ARBA" id="ARBA00023163"/>
    </source>
</evidence>
<protein>
    <submittedName>
        <fullName evidence="5">HxlR family transcriptional regulator</fullName>
    </submittedName>
</protein>
<keyword evidence="3" id="KW-0804">Transcription</keyword>
<dbReference type="AlphaFoldDB" id="A0A3G1B474"/>
<dbReference type="InterPro" id="IPR002577">
    <property type="entry name" value="HTH_HxlR"/>
</dbReference>
<dbReference type="EMBL" id="CP011097">
    <property type="protein sequence ID" value="AJZ76649.1"/>
    <property type="molecule type" value="Genomic_DNA"/>
</dbReference>
<keyword evidence="2" id="KW-0238">DNA-binding</keyword>
<dbReference type="SUPFAM" id="SSF46785">
    <property type="entry name" value="Winged helix' DNA-binding domain"/>
    <property type="match status" value="1"/>
</dbReference>
<keyword evidence="1" id="KW-0805">Transcription regulation</keyword>
<dbReference type="PROSITE" id="PS51118">
    <property type="entry name" value="HTH_HXLR"/>
    <property type="match status" value="1"/>
</dbReference>
<sequence>MKACPVDTTLKLMGKKFTMHIIRNMLMFKQSRFNQFLDSIEGINPKTLSVRLREMEKDALISRKIYPETPPRVEYTMTEKGHALAPILIQMAEFSMKYCCGDVFIDGKPRTIKQTLSTKALKQLEQ</sequence>
<evidence type="ECO:0000259" key="4">
    <source>
        <dbReference type="PROSITE" id="PS51118"/>
    </source>
</evidence>
<evidence type="ECO:0000313" key="6">
    <source>
        <dbReference type="Proteomes" id="UP000266745"/>
    </source>
</evidence>
<dbReference type="InterPro" id="IPR036388">
    <property type="entry name" value="WH-like_DNA-bd_sf"/>
</dbReference>
<name>A0A3G1B474_9ARCH</name>
<reference evidence="5 6" key="1">
    <citation type="journal article" date="2016" name="Sci. Rep.">
        <title>A novel ammonia-oxidizing archaeon from wastewater treatment plant: Its enrichment, physiological and genomic characteristics.</title>
        <authorList>
            <person name="Li Y."/>
            <person name="Ding K."/>
            <person name="Wen X."/>
            <person name="Zhang B."/>
            <person name="Shen B."/>
            <person name="Yang Y."/>
        </authorList>
    </citation>
    <scope>NUCLEOTIDE SEQUENCE [LARGE SCALE GENOMIC DNA]</scope>
    <source>
        <strain evidence="5 6">SAT1</strain>
    </source>
</reference>
<accession>A0A3G1B474</accession>
<dbReference type="Pfam" id="PF01638">
    <property type="entry name" value="HxlR"/>
    <property type="match status" value="1"/>
</dbReference>
<evidence type="ECO:0000256" key="1">
    <source>
        <dbReference type="ARBA" id="ARBA00023015"/>
    </source>
</evidence>
<dbReference type="GO" id="GO:0003677">
    <property type="term" value="F:DNA binding"/>
    <property type="evidence" value="ECO:0007669"/>
    <property type="project" value="UniProtKB-KW"/>
</dbReference>
<gene>
    <name evidence="5" type="ORF">SU86_004810</name>
</gene>
<dbReference type="KEGG" id="tah:SU86_004810"/>
<dbReference type="STRING" id="1603555.SU86_004810"/>
<evidence type="ECO:0000313" key="5">
    <source>
        <dbReference type="EMBL" id="AJZ76649.1"/>
    </source>
</evidence>